<dbReference type="InterPro" id="IPR005727">
    <property type="entry name" value="Ribosomal_uL22_bac/chlpt-type"/>
</dbReference>
<dbReference type="FunFam" id="3.90.470.10:FF:000001">
    <property type="entry name" value="50S ribosomal protein L22"/>
    <property type="match status" value="1"/>
</dbReference>
<accession>A0A450VXM1</accession>
<dbReference type="GO" id="GO:0003735">
    <property type="term" value="F:structural constituent of ribosome"/>
    <property type="evidence" value="ECO:0007669"/>
    <property type="project" value="InterPro"/>
</dbReference>
<dbReference type="GO" id="GO:0022625">
    <property type="term" value="C:cytosolic large ribosomal subunit"/>
    <property type="evidence" value="ECO:0007669"/>
    <property type="project" value="TreeGrafter"/>
</dbReference>
<proteinExistence type="inferred from homology"/>
<evidence type="ECO:0000313" key="12">
    <source>
        <dbReference type="EMBL" id="VFK25512.1"/>
    </source>
</evidence>
<comment type="function">
    <text evidence="7 10">This protein binds specifically to 23S rRNA; its binding is stimulated by other ribosomal proteins, e.g., L4, L17, and L20. It is important during the early stages of 50S assembly. It makes multiple contacts with different domains of the 23S rRNA in the assembled 50S subunit and ribosome.</text>
</comment>
<evidence type="ECO:0000256" key="7">
    <source>
        <dbReference type="HAMAP-Rule" id="MF_01331"/>
    </source>
</evidence>
<evidence type="ECO:0000256" key="9">
    <source>
        <dbReference type="RuleBase" id="RU004006"/>
    </source>
</evidence>
<gene>
    <name evidence="7" type="primary">rplV</name>
    <name evidence="11" type="ORF">BECKLPF1236A_GA0070988_1002419</name>
    <name evidence="12" type="ORF">BECKLPF1236C_GA0070990_1002221</name>
</gene>
<comment type="function">
    <text evidence="7">The globular domain of the protein is located near the polypeptide exit tunnel on the outside of the subunit, while an extended beta-hairpin is found that lines the wall of the exit tunnel in the center of the 70S ribosome.</text>
</comment>
<dbReference type="AlphaFoldDB" id="A0A450VXM1"/>
<dbReference type="CDD" id="cd00336">
    <property type="entry name" value="Ribosomal_L22"/>
    <property type="match status" value="1"/>
</dbReference>
<dbReference type="NCBIfam" id="TIGR01044">
    <property type="entry name" value="rplV_bact"/>
    <property type="match status" value="1"/>
</dbReference>
<dbReference type="InterPro" id="IPR036394">
    <property type="entry name" value="Ribosomal_uL22_sf"/>
</dbReference>
<name>A0A450VXM1_9GAMM</name>
<dbReference type="EMBL" id="CAADFM010000024">
    <property type="protein sequence ID" value="VFK09495.1"/>
    <property type="molecule type" value="Genomic_DNA"/>
</dbReference>
<dbReference type="HAMAP" id="MF_01331_B">
    <property type="entry name" value="Ribosomal_uL22_B"/>
    <property type="match status" value="1"/>
</dbReference>
<dbReference type="PANTHER" id="PTHR13501">
    <property type="entry name" value="CHLOROPLAST 50S RIBOSOMAL PROTEIN L22-RELATED"/>
    <property type="match status" value="1"/>
</dbReference>
<comment type="similarity">
    <text evidence="1 7 8">Belongs to the universal ribosomal protein uL22 family.</text>
</comment>
<dbReference type="PROSITE" id="PS00464">
    <property type="entry name" value="RIBOSOMAL_L22"/>
    <property type="match status" value="1"/>
</dbReference>
<dbReference type="InterPro" id="IPR018260">
    <property type="entry name" value="Ribosomal_uL22_CS"/>
</dbReference>
<dbReference type="SUPFAM" id="SSF54843">
    <property type="entry name" value="Ribosomal protein L22"/>
    <property type="match status" value="1"/>
</dbReference>
<keyword evidence="2 7" id="KW-0699">rRNA-binding</keyword>
<dbReference type="Pfam" id="PF00237">
    <property type="entry name" value="Ribosomal_L22"/>
    <property type="match status" value="1"/>
</dbReference>
<evidence type="ECO:0000256" key="8">
    <source>
        <dbReference type="RuleBase" id="RU004005"/>
    </source>
</evidence>
<keyword evidence="4 7" id="KW-0689">Ribosomal protein</keyword>
<dbReference type="GO" id="GO:0006412">
    <property type="term" value="P:translation"/>
    <property type="evidence" value="ECO:0007669"/>
    <property type="project" value="UniProtKB-UniRule"/>
</dbReference>
<dbReference type="GO" id="GO:0019843">
    <property type="term" value="F:rRNA binding"/>
    <property type="evidence" value="ECO:0007669"/>
    <property type="project" value="UniProtKB-UniRule"/>
</dbReference>
<comment type="subunit">
    <text evidence="7 9">Part of the 50S ribosomal subunit.</text>
</comment>
<reference evidence="11" key="1">
    <citation type="submission" date="2019-02" db="EMBL/GenBank/DDBJ databases">
        <authorList>
            <person name="Gruber-Vodicka R. H."/>
            <person name="Seah K. B. B."/>
        </authorList>
    </citation>
    <scope>NUCLEOTIDE SEQUENCE</scope>
    <source>
        <strain evidence="11">BECK_S312</strain>
        <strain evidence="12">BECK_S426</strain>
    </source>
</reference>
<protein>
    <recommendedName>
        <fullName evidence="6 7">Large ribosomal subunit protein uL22</fullName>
    </recommendedName>
</protein>
<evidence type="ECO:0000256" key="2">
    <source>
        <dbReference type="ARBA" id="ARBA00022730"/>
    </source>
</evidence>
<evidence type="ECO:0000256" key="6">
    <source>
        <dbReference type="ARBA" id="ARBA00035207"/>
    </source>
</evidence>
<organism evidence="11">
    <name type="scientific">Candidatus Kentrum sp. LPFa</name>
    <dbReference type="NCBI Taxonomy" id="2126335"/>
    <lineage>
        <taxon>Bacteria</taxon>
        <taxon>Pseudomonadati</taxon>
        <taxon>Pseudomonadota</taxon>
        <taxon>Gammaproteobacteria</taxon>
        <taxon>Candidatus Kentrum</taxon>
    </lineage>
</organism>
<dbReference type="PANTHER" id="PTHR13501:SF8">
    <property type="entry name" value="LARGE RIBOSOMAL SUBUNIT PROTEIN UL22M"/>
    <property type="match status" value="1"/>
</dbReference>
<evidence type="ECO:0000313" key="11">
    <source>
        <dbReference type="EMBL" id="VFK09495.1"/>
    </source>
</evidence>
<evidence type="ECO:0000256" key="3">
    <source>
        <dbReference type="ARBA" id="ARBA00022884"/>
    </source>
</evidence>
<dbReference type="EMBL" id="CAADFP010000022">
    <property type="protein sequence ID" value="VFK25512.1"/>
    <property type="molecule type" value="Genomic_DNA"/>
</dbReference>
<evidence type="ECO:0000256" key="1">
    <source>
        <dbReference type="ARBA" id="ARBA00009451"/>
    </source>
</evidence>
<sequence>MDAIAKLRFARISPQKARLVANQVRGLRVEQAVDLLALSKKKAAEIVKKVLNAAIANADHNEGVDIDKLFIRVICIDEGPSYKRIRARARGRANRILKRTSHITVTVSDVGFPYSL</sequence>
<dbReference type="InterPro" id="IPR001063">
    <property type="entry name" value="Ribosomal_uL22"/>
</dbReference>
<evidence type="ECO:0000256" key="10">
    <source>
        <dbReference type="RuleBase" id="RU004008"/>
    </source>
</evidence>
<evidence type="ECO:0000256" key="5">
    <source>
        <dbReference type="ARBA" id="ARBA00023274"/>
    </source>
</evidence>
<dbReference type="InterPro" id="IPR047867">
    <property type="entry name" value="Ribosomal_uL22_bac/org-type"/>
</dbReference>
<evidence type="ECO:0000256" key="4">
    <source>
        <dbReference type="ARBA" id="ARBA00022980"/>
    </source>
</evidence>
<dbReference type="Gene3D" id="3.90.470.10">
    <property type="entry name" value="Ribosomal protein L22/L17"/>
    <property type="match status" value="1"/>
</dbReference>
<keyword evidence="5 7" id="KW-0687">Ribonucleoprotein</keyword>
<keyword evidence="3 7" id="KW-0694">RNA-binding</keyword>